<evidence type="ECO:0008006" key="5">
    <source>
        <dbReference type="Google" id="ProtNLM"/>
    </source>
</evidence>
<keyword evidence="2" id="KW-0732">Signal</keyword>
<sequence length="299" mass="33615">MAHRRGSTTELAALLAALDLSAFLPAFVEDNLDDRSLVSLREGDLRALGIPATARRRFLEAVDERRHVPEALEQLRRDRDVAWAEVARLRALLRRRQKPAAISASPYGVAERRSSFSPSPPPSPAPSLQSAYSQPQTSPVHMGSEPPTPSSTVTSFFRSTSQLTLPRIDDRRRTVNLCASLNQTGGFAEAASFSRQAVSASKAALGKEHMITLMLWHSLAQSLYLDRDASREQLREAVEILERIYITSQRVFGGQHPRTNDIRFTLCRARGEAFFSKLRIRFVIRFIRFVICFLRTKVK</sequence>
<feature type="region of interest" description="Disordered" evidence="1">
    <location>
        <begin position="103"/>
        <end position="155"/>
    </location>
</feature>
<dbReference type="InterPro" id="IPR013761">
    <property type="entry name" value="SAM/pointed_sf"/>
</dbReference>
<evidence type="ECO:0000313" key="4">
    <source>
        <dbReference type="Proteomes" id="UP000789595"/>
    </source>
</evidence>
<dbReference type="InterPro" id="IPR011990">
    <property type="entry name" value="TPR-like_helical_dom_sf"/>
</dbReference>
<evidence type="ECO:0000313" key="3">
    <source>
        <dbReference type="EMBL" id="CAH0369243.1"/>
    </source>
</evidence>
<reference evidence="3" key="1">
    <citation type="submission" date="2021-11" db="EMBL/GenBank/DDBJ databases">
        <authorList>
            <consortium name="Genoscope - CEA"/>
            <person name="William W."/>
        </authorList>
    </citation>
    <scope>NUCLEOTIDE SEQUENCE</scope>
</reference>
<dbReference type="Gene3D" id="1.25.40.10">
    <property type="entry name" value="Tetratricopeptide repeat domain"/>
    <property type="match status" value="1"/>
</dbReference>
<proteinExistence type="predicted"/>
<dbReference type="Proteomes" id="UP000789595">
    <property type="component" value="Unassembled WGS sequence"/>
</dbReference>
<keyword evidence="4" id="KW-1185">Reference proteome</keyword>
<dbReference type="Gene3D" id="1.10.150.50">
    <property type="entry name" value="Transcription Factor, Ets-1"/>
    <property type="match status" value="1"/>
</dbReference>
<evidence type="ECO:0000256" key="1">
    <source>
        <dbReference type="SAM" id="MobiDB-lite"/>
    </source>
</evidence>
<protein>
    <recommendedName>
        <fullName evidence="5">SAM domain-containing protein</fullName>
    </recommendedName>
</protein>
<dbReference type="SUPFAM" id="SSF47769">
    <property type="entry name" value="SAM/Pointed domain"/>
    <property type="match status" value="1"/>
</dbReference>
<gene>
    <name evidence="3" type="ORF">PECAL_2P23580</name>
</gene>
<dbReference type="EMBL" id="CAKKNE010000002">
    <property type="protein sequence ID" value="CAH0369243.1"/>
    <property type="molecule type" value="Genomic_DNA"/>
</dbReference>
<feature type="compositionally biased region" description="Low complexity" evidence="1">
    <location>
        <begin position="126"/>
        <end position="136"/>
    </location>
</feature>
<feature type="chain" id="PRO_5035218854" description="SAM domain-containing protein" evidence="2">
    <location>
        <begin position="24"/>
        <end position="299"/>
    </location>
</feature>
<name>A0A8J2SFW0_9STRA</name>
<accession>A0A8J2SFW0</accession>
<dbReference type="AlphaFoldDB" id="A0A8J2SFW0"/>
<evidence type="ECO:0000256" key="2">
    <source>
        <dbReference type="SAM" id="SignalP"/>
    </source>
</evidence>
<organism evidence="3 4">
    <name type="scientific">Pelagomonas calceolata</name>
    <dbReference type="NCBI Taxonomy" id="35677"/>
    <lineage>
        <taxon>Eukaryota</taxon>
        <taxon>Sar</taxon>
        <taxon>Stramenopiles</taxon>
        <taxon>Ochrophyta</taxon>
        <taxon>Pelagophyceae</taxon>
        <taxon>Pelagomonadales</taxon>
        <taxon>Pelagomonadaceae</taxon>
        <taxon>Pelagomonas</taxon>
    </lineage>
</organism>
<feature type="signal peptide" evidence="2">
    <location>
        <begin position="1"/>
        <end position="23"/>
    </location>
</feature>
<comment type="caution">
    <text evidence="3">The sequence shown here is derived from an EMBL/GenBank/DDBJ whole genome shotgun (WGS) entry which is preliminary data.</text>
</comment>